<accession>A0A4S2M3C9</accession>
<feature type="region of interest" description="Disordered" evidence="2">
    <location>
        <begin position="155"/>
        <end position="186"/>
    </location>
</feature>
<dbReference type="EMBL" id="SJOL01006365">
    <property type="protein sequence ID" value="TGZ68448.1"/>
    <property type="molecule type" value="Genomic_DNA"/>
</dbReference>
<dbReference type="Pfam" id="PF13879">
    <property type="entry name" value="Hmw_CFAP97"/>
    <property type="match status" value="1"/>
</dbReference>
<reference evidence="3 4" key="1">
    <citation type="journal article" date="2019" name="BMC Genomics">
        <title>New insights from Opisthorchis felineus genome: update on genomics of the epidemiologically important liver flukes.</title>
        <authorList>
            <person name="Ershov N.I."/>
            <person name="Mordvinov V.A."/>
            <person name="Prokhortchouk E.B."/>
            <person name="Pakharukova M.Y."/>
            <person name="Gunbin K.V."/>
            <person name="Ustyantsev K."/>
            <person name="Genaev M.A."/>
            <person name="Blinov A.G."/>
            <person name="Mazur A."/>
            <person name="Boulygina E."/>
            <person name="Tsygankova S."/>
            <person name="Khrameeva E."/>
            <person name="Chekanov N."/>
            <person name="Fan G."/>
            <person name="Xiao A."/>
            <person name="Zhang H."/>
            <person name="Xu X."/>
            <person name="Yang H."/>
            <person name="Solovyev V."/>
            <person name="Lee S.M."/>
            <person name="Liu X."/>
            <person name="Afonnikov D.A."/>
            <person name="Skryabin K.G."/>
        </authorList>
    </citation>
    <scope>NUCLEOTIDE SEQUENCE [LARGE SCALE GENOMIC DNA]</scope>
    <source>
        <strain evidence="3">AK-0245</strain>
        <tissue evidence="3">Whole organism</tissue>
    </source>
</reference>
<dbReference type="STRING" id="147828.A0A4S2M3C9"/>
<gene>
    <name evidence="3" type="ORF">CRM22_004254</name>
</gene>
<dbReference type="InterPro" id="IPR038792">
    <property type="entry name" value="CFAP97D1/2"/>
</dbReference>
<comment type="similarity">
    <text evidence="1">Belongs to the CFAP97 family.</text>
</comment>
<sequence>MYNSYYTVKPCQNKFLQSRLDDKTRTIHKNALENMKPVVDTKAPKTFQLIRKEMEVSSYDKQNSARIESDNKRLWQRLVHIHSHPGKVDNHNEYKIKSLNAPKKRQEVERLRVENAELKRRLEERTKPRNERKWESEWVETLRYMNNASRYPLCLVRKSTRPDQSRGSPRKKVEKRTAANKGKEPE</sequence>
<name>A0A4S2M3C9_OPIFE</name>
<proteinExistence type="inferred from homology"/>
<dbReference type="Proteomes" id="UP000308267">
    <property type="component" value="Unassembled WGS sequence"/>
</dbReference>
<evidence type="ECO:0000256" key="2">
    <source>
        <dbReference type="SAM" id="MobiDB-lite"/>
    </source>
</evidence>
<dbReference type="PANTHER" id="PTHR33768">
    <property type="entry name" value="MIP11318P"/>
    <property type="match status" value="1"/>
</dbReference>
<dbReference type="InterPro" id="IPR029488">
    <property type="entry name" value="Hmw/CFAP97"/>
</dbReference>
<dbReference type="AlphaFoldDB" id="A0A4S2M3C9"/>
<protein>
    <submittedName>
        <fullName evidence="3">Uncharacterized protein</fullName>
    </submittedName>
</protein>
<evidence type="ECO:0000313" key="3">
    <source>
        <dbReference type="EMBL" id="TGZ68448.1"/>
    </source>
</evidence>
<keyword evidence="4" id="KW-1185">Reference proteome</keyword>
<evidence type="ECO:0000313" key="4">
    <source>
        <dbReference type="Proteomes" id="UP000308267"/>
    </source>
</evidence>
<comment type="caution">
    <text evidence="3">The sequence shown here is derived from an EMBL/GenBank/DDBJ whole genome shotgun (WGS) entry which is preliminary data.</text>
</comment>
<organism evidence="3 4">
    <name type="scientific">Opisthorchis felineus</name>
    <dbReference type="NCBI Taxonomy" id="147828"/>
    <lineage>
        <taxon>Eukaryota</taxon>
        <taxon>Metazoa</taxon>
        <taxon>Spiralia</taxon>
        <taxon>Lophotrochozoa</taxon>
        <taxon>Platyhelminthes</taxon>
        <taxon>Trematoda</taxon>
        <taxon>Digenea</taxon>
        <taxon>Opisthorchiida</taxon>
        <taxon>Opisthorchiata</taxon>
        <taxon>Opisthorchiidae</taxon>
        <taxon>Opisthorchis</taxon>
    </lineage>
</organism>
<dbReference type="OrthoDB" id="2163395at2759"/>
<dbReference type="PANTHER" id="PTHR33768:SF3">
    <property type="entry name" value="MIP11318P"/>
    <property type="match status" value="1"/>
</dbReference>
<evidence type="ECO:0000256" key="1">
    <source>
        <dbReference type="ARBA" id="ARBA00008315"/>
    </source>
</evidence>
<feature type="compositionally biased region" description="Basic and acidic residues" evidence="2">
    <location>
        <begin position="175"/>
        <end position="186"/>
    </location>
</feature>